<dbReference type="EMBL" id="CP065053">
    <property type="protein sequence ID" value="QPI48995.1"/>
    <property type="molecule type" value="Genomic_DNA"/>
</dbReference>
<gene>
    <name evidence="3" type="ORF">IV454_26505</name>
</gene>
<dbReference type="Pfam" id="PF03658">
    <property type="entry name" value="Ub-RnfH"/>
    <property type="match status" value="1"/>
</dbReference>
<reference evidence="3 4" key="1">
    <citation type="submission" date="2020-11" db="EMBL/GenBank/DDBJ databases">
        <authorList>
            <person name="Sun Q."/>
        </authorList>
    </citation>
    <scope>NUCLEOTIDE SEQUENCE [LARGE SCALE GENOMIC DNA]</scope>
    <source>
        <strain evidence="3 4">P8398</strain>
    </source>
</reference>
<dbReference type="InterPro" id="IPR037021">
    <property type="entry name" value="RnfH_sf"/>
</dbReference>
<dbReference type="PANTHER" id="PTHR37483:SF1">
    <property type="entry name" value="UPF0125 PROTEIN RATB"/>
    <property type="match status" value="1"/>
</dbReference>
<organism evidence="3 4">
    <name type="scientific">Massilia antarctica</name>
    <dbReference type="NCBI Taxonomy" id="2765360"/>
    <lineage>
        <taxon>Bacteria</taxon>
        <taxon>Pseudomonadati</taxon>
        <taxon>Pseudomonadota</taxon>
        <taxon>Betaproteobacteria</taxon>
        <taxon>Burkholderiales</taxon>
        <taxon>Oxalobacteraceae</taxon>
        <taxon>Telluria group</taxon>
        <taxon>Massilia</taxon>
    </lineage>
</organism>
<accession>A0AA49A7V4</accession>
<dbReference type="SUPFAM" id="SSF54285">
    <property type="entry name" value="MoaD/ThiS"/>
    <property type="match status" value="1"/>
</dbReference>
<dbReference type="Proteomes" id="UP000662888">
    <property type="component" value="Chromosome"/>
</dbReference>
<sequence length="105" mass="11888">MDDSLAEPAAQNITVQVCYATPLREYLRELTVERGCTIEQAIRRSGVLDDIPGIDLALQPVGLYGKKKPLETVLRERDRIEIYRPLVADPKESRRKRAEKKAQPG</sequence>
<dbReference type="InterPro" id="IPR016155">
    <property type="entry name" value="Mopterin_synth/thiamin_S_b"/>
</dbReference>
<evidence type="ECO:0000313" key="3">
    <source>
        <dbReference type="EMBL" id="QPI48995.1"/>
    </source>
</evidence>
<protein>
    <recommendedName>
        <fullName evidence="2">UPF0125 protein IV454_26505</fullName>
    </recommendedName>
</protein>
<dbReference type="HAMAP" id="MF_00460">
    <property type="entry name" value="UPF0125_RnfH"/>
    <property type="match status" value="1"/>
</dbReference>
<dbReference type="NCBIfam" id="NF002490">
    <property type="entry name" value="PRK01777.1"/>
    <property type="match status" value="1"/>
</dbReference>
<comment type="similarity">
    <text evidence="1 2">Belongs to the UPF0125 (RnfH) family.</text>
</comment>
<proteinExistence type="inferred from homology"/>
<dbReference type="PANTHER" id="PTHR37483">
    <property type="entry name" value="UPF0125 PROTEIN RATB"/>
    <property type="match status" value="1"/>
</dbReference>
<evidence type="ECO:0000256" key="2">
    <source>
        <dbReference type="HAMAP-Rule" id="MF_00460"/>
    </source>
</evidence>
<dbReference type="RefSeq" id="WP_206088601.1">
    <property type="nucleotide sequence ID" value="NZ_CP065053.1"/>
</dbReference>
<evidence type="ECO:0000256" key="1">
    <source>
        <dbReference type="ARBA" id="ARBA00010645"/>
    </source>
</evidence>
<evidence type="ECO:0000313" key="4">
    <source>
        <dbReference type="Proteomes" id="UP000662888"/>
    </source>
</evidence>
<keyword evidence="4" id="KW-1185">Reference proteome</keyword>
<dbReference type="Gene3D" id="3.10.20.280">
    <property type="entry name" value="RnfH-like"/>
    <property type="match status" value="1"/>
</dbReference>
<dbReference type="InterPro" id="IPR005346">
    <property type="entry name" value="RnfH"/>
</dbReference>
<name>A0AA49A7V4_9BURK</name>